<accession>A0ABR2M1X0</accession>
<dbReference type="InterPro" id="IPR050796">
    <property type="entry name" value="SCF_F-box_component"/>
</dbReference>
<evidence type="ECO:0000313" key="3">
    <source>
        <dbReference type="Proteomes" id="UP001412067"/>
    </source>
</evidence>
<organism evidence="2 3">
    <name type="scientific">Platanthera guangdongensis</name>
    <dbReference type="NCBI Taxonomy" id="2320717"/>
    <lineage>
        <taxon>Eukaryota</taxon>
        <taxon>Viridiplantae</taxon>
        <taxon>Streptophyta</taxon>
        <taxon>Embryophyta</taxon>
        <taxon>Tracheophyta</taxon>
        <taxon>Spermatophyta</taxon>
        <taxon>Magnoliopsida</taxon>
        <taxon>Liliopsida</taxon>
        <taxon>Asparagales</taxon>
        <taxon>Orchidaceae</taxon>
        <taxon>Orchidoideae</taxon>
        <taxon>Orchideae</taxon>
        <taxon>Orchidinae</taxon>
        <taxon>Platanthera</taxon>
    </lineage>
</organism>
<dbReference type="SMART" id="SM00256">
    <property type="entry name" value="FBOX"/>
    <property type="match status" value="1"/>
</dbReference>
<dbReference type="InterPro" id="IPR036047">
    <property type="entry name" value="F-box-like_dom_sf"/>
</dbReference>
<dbReference type="PANTHER" id="PTHR31672">
    <property type="entry name" value="BNACNNG10540D PROTEIN"/>
    <property type="match status" value="1"/>
</dbReference>
<dbReference type="Pfam" id="PF00646">
    <property type="entry name" value="F-box"/>
    <property type="match status" value="1"/>
</dbReference>
<evidence type="ECO:0000313" key="2">
    <source>
        <dbReference type="EMBL" id="KAK8956389.1"/>
    </source>
</evidence>
<comment type="caution">
    <text evidence="2">The sequence shown here is derived from an EMBL/GenBank/DDBJ whole genome shotgun (WGS) entry which is preliminary data.</text>
</comment>
<dbReference type="EMBL" id="JBBWWR010000013">
    <property type="protein sequence ID" value="KAK8956389.1"/>
    <property type="molecule type" value="Genomic_DNA"/>
</dbReference>
<gene>
    <name evidence="2" type="ORF">KSP40_PGU005035</name>
</gene>
<proteinExistence type="predicted"/>
<dbReference type="InterPro" id="IPR001810">
    <property type="entry name" value="F-box_dom"/>
</dbReference>
<dbReference type="InterPro" id="IPR006527">
    <property type="entry name" value="F-box-assoc_dom_typ1"/>
</dbReference>
<dbReference type="Gene3D" id="1.20.1280.50">
    <property type="match status" value="1"/>
</dbReference>
<dbReference type="Proteomes" id="UP001412067">
    <property type="component" value="Unassembled WGS sequence"/>
</dbReference>
<dbReference type="PANTHER" id="PTHR31672:SF8">
    <property type="entry name" value="F-BOX DOMAIN-CONTAINING PROTEIN"/>
    <property type="match status" value="1"/>
</dbReference>
<sequence>MEADEGGRTKEEDISKACRLPTDCVQEILTRVETSVLSSCRRVCRSWRRLSYQPTFEAIRAERTATAPGFLLGTLNHNILKYDFLPLYISHSFHDPHSFSISSPLLPCRPQDLRVEATLPPGGLLFLKEVNFVSKFRAPSYYITRLGSPHHRRIPNPKIRSRASWSGIVCGGDGNSSDEFKIVRIYESIQNQRSKNRVCACEVFDSVTNKWRCSADLPYLKLYKNGGAVIKQTIFWMSQYAYMDRSCSAFTIFAFDVNAEQGRIISGPDETVDLSHWPWKWEMIACEDMLYLVQILDKEMEVWMMTETAGEPPGWERKGRVSFRRLKNHAFAFEDGISDHQVALLETLYREFWYQLKGMELVDCLNPPLYTWKIHMNVANLHTWEISSRRWSSDET</sequence>
<feature type="domain" description="F-box" evidence="1">
    <location>
        <begin position="20"/>
        <end position="60"/>
    </location>
</feature>
<name>A0ABR2M1X0_9ASPA</name>
<reference evidence="2 3" key="1">
    <citation type="journal article" date="2022" name="Nat. Plants">
        <title>Genomes of leafy and leafless Platanthera orchids illuminate the evolution of mycoheterotrophy.</title>
        <authorList>
            <person name="Li M.H."/>
            <person name="Liu K.W."/>
            <person name="Li Z."/>
            <person name="Lu H.C."/>
            <person name="Ye Q.L."/>
            <person name="Zhang D."/>
            <person name="Wang J.Y."/>
            <person name="Li Y.F."/>
            <person name="Zhong Z.M."/>
            <person name="Liu X."/>
            <person name="Yu X."/>
            <person name="Liu D.K."/>
            <person name="Tu X.D."/>
            <person name="Liu B."/>
            <person name="Hao Y."/>
            <person name="Liao X.Y."/>
            <person name="Jiang Y.T."/>
            <person name="Sun W.H."/>
            <person name="Chen J."/>
            <person name="Chen Y.Q."/>
            <person name="Ai Y."/>
            <person name="Zhai J.W."/>
            <person name="Wu S.S."/>
            <person name="Zhou Z."/>
            <person name="Hsiao Y.Y."/>
            <person name="Wu W.L."/>
            <person name="Chen Y.Y."/>
            <person name="Lin Y.F."/>
            <person name="Hsu J.L."/>
            <person name="Li C.Y."/>
            <person name="Wang Z.W."/>
            <person name="Zhao X."/>
            <person name="Zhong W.Y."/>
            <person name="Ma X.K."/>
            <person name="Ma L."/>
            <person name="Huang J."/>
            <person name="Chen G.Z."/>
            <person name="Huang M.Z."/>
            <person name="Huang L."/>
            <person name="Peng D.H."/>
            <person name="Luo Y.B."/>
            <person name="Zou S.Q."/>
            <person name="Chen S.P."/>
            <person name="Lan S."/>
            <person name="Tsai W.C."/>
            <person name="Van de Peer Y."/>
            <person name="Liu Z.J."/>
        </authorList>
    </citation>
    <scope>NUCLEOTIDE SEQUENCE [LARGE SCALE GENOMIC DNA]</scope>
    <source>
        <strain evidence="2">Lor288</strain>
    </source>
</reference>
<dbReference type="SUPFAM" id="SSF81383">
    <property type="entry name" value="F-box domain"/>
    <property type="match status" value="1"/>
</dbReference>
<protein>
    <recommendedName>
        <fullName evidence="1">F-box domain-containing protein</fullName>
    </recommendedName>
</protein>
<evidence type="ECO:0000259" key="1">
    <source>
        <dbReference type="SMART" id="SM00256"/>
    </source>
</evidence>
<dbReference type="Pfam" id="PF07734">
    <property type="entry name" value="FBA_1"/>
    <property type="match status" value="1"/>
</dbReference>
<keyword evidence="3" id="KW-1185">Reference proteome</keyword>